<dbReference type="EMBL" id="BQNB010020397">
    <property type="protein sequence ID" value="GJT95520.1"/>
    <property type="molecule type" value="Genomic_DNA"/>
</dbReference>
<name>A0ABQ5I794_9ASTR</name>
<protein>
    <submittedName>
        <fullName evidence="1">Uncharacterized protein</fullName>
    </submittedName>
</protein>
<sequence>MWIMYEKVGCLGLEAWTNGRFEDSLAKLAKGVVKPNLTHLRHVMLCMMSNVKKSWERGVSTWYQSFGLSELGFHDRLSKLRPLVDAYALSLAFMAWNVIACLHDMVDKFSFMAWLLACLCGMDGKVSEIRSKARNDEIKNVKVIDTGSMKEKMKMYTGFDDDDDDVLGVLAWIQVIMEYLVKISKKARIMELKRINMKKLTLTSYTPYPSRRYSVKMDDPNILWKSIELEEEKLASMTIVSYDNQIDFRISFDESDDEDYTVIYDKNSFSYKIIYVNDLKTDSKNDYDKVNMPSFPSPKPTVSYFNGIGYFKDFEKEFSAIVYNDALTSKSDFLTEPTVKMDDPNITMEEYIRLEEEKAHRRGKVYNWETATYGKIWCDEDVHDLRSVETEFPAIIFNDALTSEVALSCEPTVSPLNDNQIDFRISFDESDDEDYMVIYDKSSFSYKIISVNDLKTDSENDNDKVNMPSFSSSDPTVSYFDDFDYFKDFEKEFSAIAYNDALTSN</sequence>
<organism evidence="1 2">
    <name type="scientific">Tanacetum coccineum</name>
    <dbReference type="NCBI Taxonomy" id="301880"/>
    <lineage>
        <taxon>Eukaryota</taxon>
        <taxon>Viridiplantae</taxon>
        <taxon>Streptophyta</taxon>
        <taxon>Embryophyta</taxon>
        <taxon>Tracheophyta</taxon>
        <taxon>Spermatophyta</taxon>
        <taxon>Magnoliopsida</taxon>
        <taxon>eudicotyledons</taxon>
        <taxon>Gunneridae</taxon>
        <taxon>Pentapetalae</taxon>
        <taxon>asterids</taxon>
        <taxon>campanulids</taxon>
        <taxon>Asterales</taxon>
        <taxon>Asteraceae</taxon>
        <taxon>Asteroideae</taxon>
        <taxon>Anthemideae</taxon>
        <taxon>Anthemidinae</taxon>
        <taxon>Tanacetum</taxon>
    </lineage>
</organism>
<reference evidence="1" key="1">
    <citation type="journal article" date="2022" name="Int. J. Mol. Sci.">
        <title>Draft Genome of Tanacetum Coccineum: Genomic Comparison of Closely Related Tanacetum-Family Plants.</title>
        <authorList>
            <person name="Yamashiro T."/>
            <person name="Shiraishi A."/>
            <person name="Nakayama K."/>
            <person name="Satake H."/>
        </authorList>
    </citation>
    <scope>NUCLEOTIDE SEQUENCE</scope>
</reference>
<reference evidence="1" key="2">
    <citation type="submission" date="2022-01" db="EMBL/GenBank/DDBJ databases">
        <authorList>
            <person name="Yamashiro T."/>
            <person name="Shiraishi A."/>
            <person name="Satake H."/>
            <person name="Nakayama K."/>
        </authorList>
    </citation>
    <scope>NUCLEOTIDE SEQUENCE</scope>
</reference>
<comment type="caution">
    <text evidence="1">The sequence shown here is derived from an EMBL/GenBank/DDBJ whole genome shotgun (WGS) entry which is preliminary data.</text>
</comment>
<proteinExistence type="predicted"/>
<gene>
    <name evidence="1" type="ORF">Tco_1091038</name>
</gene>
<evidence type="ECO:0000313" key="2">
    <source>
        <dbReference type="Proteomes" id="UP001151760"/>
    </source>
</evidence>
<keyword evidence="2" id="KW-1185">Reference proteome</keyword>
<evidence type="ECO:0000313" key="1">
    <source>
        <dbReference type="EMBL" id="GJT95520.1"/>
    </source>
</evidence>
<accession>A0ABQ5I794</accession>
<dbReference type="Proteomes" id="UP001151760">
    <property type="component" value="Unassembled WGS sequence"/>
</dbReference>